<gene>
    <name evidence="1" type="ORF">BLA3211_08406</name>
</gene>
<organism evidence="1 2">
    <name type="scientific">Burkholderia aenigmatica</name>
    <dbReference type="NCBI Taxonomy" id="2015348"/>
    <lineage>
        <taxon>Bacteria</taxon>
        <taxon>Pseudomonadati</taxon>
        <taxon>Pseudomonadota</taxon>
        <taxon>Betaproteobacteria</taxon>
        <taxon>Burkholderiales</taxon>
        <taxon>Burkholderiaceae</taxon>
        <taxon>Burkholderia</taxon>
        <taxon>Burkholderia cepacia complex</taxon>
    </lineage>
</organism>
<protein>
    <submittedName>
        <fullName evidence="1">Uncharacterized protein</fullName>
    </submittedName>
</protein>
<dbReference type="RefSeq" id="WP_175223668.1">
    <property type="nucleotide sequence ID" value="NZ_CABWIL020000061.1"/>
</dbReference>
<evidence type="ECO:0000313" key="1">
    <source>
        <dbReference type="EMBL" id="CAB3975269.1"/>
    </source>
</evidence>
<sequence>MTPEDVIQRMVETEPSVGSGALVVTYATALAELERMLSDREMQVLVEAGAQFVRMVYPEKFATVKI</sequence>
<reference evidence="1 2" key="1">
    <citation type="submission" date="2020-04" db="EMBL/GenBank/DDBJ databases">
        <authorList>
            <person name="Depoorter E."/>
        </authorList>
    </citation>
    <scope>NUCLEOTIDE SEQUENCE [LARGE SCALE GENOMIC DNA]</scope>
    <source>
        <strain evidence="1 2">BCC0217</strain>
    </source>
</reference>
<dbReference type="Proteomes" id="UP000494301">
    <property type="component" value="Unassembled WGS sequence"/>
</dbReference>
<name>A0A6J5JUH5_9BURK</name>
<accession>A0A6J5JUH5</accession>
<dbReference type="AlphaFoldDB" id="A0A6J5JUH5"/>
<evidence type="ECO:0000313" key="2">
    <source>
        <dbReference type="Proteomes" id="UP000494301"/>
    </source>
</evidence>
<dbReference type="EMBL" id="CABWIL020000061">
    <property type="protein sequence ID" value="CAB3975269.1"/>
    <property type="molecule type" value="Genomic_DNA"/>
</dbReference>
<proteinExistence type="predicted"/>